<sequence length="145" mass="16401">MHSIISPCYGISCRRKFANIDRLTFHARSSWDVSEGFCGHDYVFQQIVGHKIPRTHPRSSSHERFAAHYLQTSPARDSTITWADDGVHIQSITTLTVGNYILILMHIRVKTSNPGAKTVWANRGNVFLATIKVGNEDVPFTQEDF</sequence>
<protein>
    <recommendedName>
        <fullName evidence="3">C2H2-type domain-containing protein</fullName>
    </recommendedName>
</protein>
<evidence type="ECO:0000313" key="2">
    <source>
        <dbReference type="Proteomes" id="UP001054945"/>
    </source>
</evidence>
<keyword evidence="2" id="KW-1185">Reference proteome</keyword>
<dbReference type="EMBL" id="BPLR01015498">
    <property type="protein sequence ID" value="GIY76557.1"/>
    <property type="molecule type" value="Genomic_DNA"/>
</dbReference>
<accession>A0AAV4W1T1</accession>
<evidence type="ECO:0000313" key="1">
    <source>
        <dbReference type="EMBL" id="GIY76557.1"/>
    </source>
</evidence>
<comment type="caution">
    <text evidence="1">The sequence shown here is derived from an EMBL/GenBank/DDBJ whole genome shotgun (WGS) entry which is preliminary data.</text>
</comment>
<gene>
    <name evidence="1" type="ORF">CEXT_7451</name>
</gene>
<dbReference type="AlphaFoldDB" id="A0AAV4W1T1"/>
<organism evidence="1 2">
    <name type="scientific">Caerostris extrusa</name>
    <name type="common">Bark spider</name>
    <name type="synonym">Caerostris bankana</name>
    <dbReference type="NCBI Taxonomy" id="172846"/>
    <lineage>
        <taxon>Eukaryota</taxon>
        <taxon>Metazoa</taxon>
        <taxon>Ecdysozoa</taxon>
        <taxon>Arthropoda</taxon>
        <taxon>Chelicerata</taxon>
        <taxon>Arachnida</taxon>
        <taxon>Araneae</taxon>
        <taxon>Araneomorphae</taxon>
        <taxon>Entelegynae</taxon>
        <taxon>Araneoidea</taxon>
        <taxon>Araneidae</taxon>
        <taxon>Caerostris</taxon>
    </lineage>
</organism>
<name>A0AAV4W1T1_CAEEX</name>
<evidence type="ECO:0008006" key="3">
    <source>
        <dbReference type="Google" id="ProtNLM"/>
    </source>
</evidence>
<dbReference type="Proteomes" id="UP001054945">
    <property type="component" value="Unassembled WGS sequence"/>
</dbReference>
<proteinExistence type="predicted"/>
<reference evidence="1 2" key="1">
    <citation type="submission" date="2021-06" db="EMBL/GenBank/DDBJ databases">
        <title>Caerostris extrusa draft genome.</title>
        <authorList>
            <person name="Kono N."/>
            <person name="Arakawa K."/>
        </authorList>
    </citation>
    <scope>NUCLEOTIDE SEQUENCE [LARGE SCALE GENOMIC DNA]</scope>
</reference>